<sequence>MRQLNCIIDVVAEHTIAVVCGHCVSLLYIISTVFRHIMSQFLVCCNPVLFRRRFAVFRQLCHTDGLLPLEETPLATGHKTEQMTLRLVKWEEPGGQERWSSSIVQTQ</sequence>
<organism evidence="1 2">
    <name type="scientific">Engystomops pustulosus</name>
    <name type="common">Tungara frog</name>
    <name type="synonym">Physalaemus pustulosus</name>
    <dbReference type="NCBI Taxonomy" id="76066"/>
    <lineage>
        <taxon>Eukaryota</taxon>
        <taxon>Metazoa</taxon>
        <taxon>Chordata</taxon>
        <taxon>Craniata</taxon>
        <taxon>Vertebrata</taxon>
        <taxon>Euteleostomi</taxon>
        <taxon>Amphibia</taxon>
        <taxon>Batrachia</taxon>
        <taxon>Anura</taxon>
        <taxon>Neobatrachia</taxon>
        <taxon>Hyloidea</taxon>
        <taxon>Leptodactylidae</taxon>
        <taxon>Leiuperinae</taxon>
        <taxon>Engystomops</taxon>
    </lineage>
</organism>
<evidence type="ECO:0000313" key="2">
    <source>
        <dbReference type="Proteomes" id="UP000824782"/>
    </source>
</evidence>
<protein>
    <submittedName>
        <fullName evidence="1">Uncharacterized protein</fullName>
    </submittedName>
</protein>
<dbReference type="Proteomes" id="UP000824782">
    <property type="component" value="Unassembled WGS sequence"/>
</dbReference>
<dbReference type="EMBL" id="WNYA01001824">
    <property type="protein sequence ID" value="KAG8545061.1"/>
    <property type="molecule type" value="Genomic_DNA"/>
</dbReference>
<comment type="caution">
    <text evidence="1">The sequence shown here is derived from an EMBL/GenBank/DDBJ whole genome shotgun (WGS) entry which is preliminary data.</text>
</comment>
<gene>
    <name evidence="1" type="ORF">GDO81_021451</name>
</gene>
<evidence type="ECO:0000313" key="1">
    <source>
        <dbReference type="EMBL" id="KAG8545061.1"/>
    </source>
</evidence>
<dbReference type="AlphaFoldDB" id="A0AAV6ZEW1"/>
<reference evidence="1" key="1">
    <citation type="thesis" date="2020" institute="ProQuest LLC" country="789 East Eisenhower Parkway, Ann Arbor, MI, USA">
        <title>Comparative Genomics and Chromosome Evolution.</title>
        <authorList>
            <person name="Mudd A.B."/>
        </authorList>
    </citation>
    <scope>NUCLEOTIDE SEQUENCE</scope>
    <source>
        <strain evidence="1">237g6f4</strain>
        <tissue evidence="1">Blood</tissue>
    </source>
</reference>
<name>A0AAV6ZEW1_ENGPU</name>
<proteinExistence type="predicted"/>
<accession>A0AAV6ZEW1</accession>
<keyword evidence="2" id="KW-1185">Reference proteome</keyword>